<dbReference type="InterPro" id="IPR036047">
    <property type="entry name" value="F-box-like_dom_sf"/>
</dbReference>
<evidence type="ECO:0000259" key="2">
    <source>
        <dbReference type="Pfam" id="PF00646"/>
    </source>
</evidence>
<sequence>MTAMYTPLPRVHITCLPSDSEFQIWSSGSASAPPPTSRAMAAENHAPPAHAEEAHRSSTPYMCLDVVQEILIRLPPEEPENLLRAALVCKAWLRILCTEVFRREYRAHHRSPPVMGLVFNVREETDLARLAPTTRFLPSTRDHEDLDVVDARHGRVLLHSFFSDMLDPMFSGESSPKM</sequence>
<proteinExistence type="predicted"/>
<gene>
    <name evidence="3" type="ORF">PVAP13_9KG594801</name>
</gene>
<dbReference type="Proteomes" id="UP000823388">
    <property type="component" value="Chromosome 9K"/>
</dbReference>
<dbReference type="EMBL" id="CM029053">
    <property type="protein sequence ID" value="KAG2554686.1"/>
    <property type="molecule type" value="Genomic_DNA"/>
</dbReference>
<feature type="region of interest" description="Disordered" evidence="1">
    <location>
        <begin position="26"/>
        <end position="56"/>
    </location>
</feature>
<protein>
    <recommendedName>
        <fullName evidence="2">F-box domain-containing protein</fullName>
    </recommendedName>
</protein>
<organism evidence="3 4">
    <name type="scientific">Panicum virgatum</name>
    <name type="common">Blackwell switchgrass</name>
    <dbReference type="NCBI Taxonomy" id="38727"/>
    <lineage>
        <taxon>Eukaryota</taxon>
        <taxon>Viridiplantae</taxon>
        <taxon>Streptophyta</taxon>
        <taxon>Embryophyta</taxon>
        <taxon>Tracheophyta</taxon>
        <taxon>Spermatophyta</taxon>
        <taxon>Magnoliopsida</taxon>
        <taxon>Liliopsida</taxon>
        <taxon>Poales</taxon>
        <taxon>Poaceae</taxon>
        <taxon>PACMAD clade</taxon>
        <taxon>Panicoideae</taxon>
        <taxon>Panicodae</taxon>
        <taxon>Paniceae</taxon>
        <taxon>Panicinae</taxon>
        <taxon>Panicum</taxon>
        <taxon>Panicum sect. Hiantes</taxon>
    </lineage>
</organism>
<dbReference type="InterPro" id="IPR001810">
    <property type="entry name" value="F-box_dom"/>
</dbReference>
<dbReference type="SUPFAM" id="SSF81383">
    <property type="entry name" value="F-box domain"/>
    <property type="match status" value="1"/>
</dbReference>
<keyword evidence="4" id="KW-1185">Reference proteome</keyword>
<accession>A0A8T0P5T4</accession>
<evidence type="ECO:0000313" key="3">
    <source>
        <dbReference type="EMBL" id="KAG2554686.1"/>
    </source>
</evidence>
<reference evidence="3" key="1">
    <citation type="submission" date="2020-05" db="EMBL/GenBank/DDBJ databases">
        <title>WGS assembly of Panicum virgatum.</title>
        <authorList>
            <person name="Lovell J.T."/>
            <person name="Jenkins J."/>
            <person name="Shu S."/>
            <person name="Juenger T.E."/>
            <person name="Schmutz J."/>
        </authorList>
    </citation>
    <scope>NUCLEOTIDE SEQUENCE</scope>
    <source>
        <strain evidence="3">AP13</strain>
    </source>
</reference>
<dbReference type="Pfam" id="PF00646">
    <property type="entry name" value="F-box"/>
    <property type="match status" value="1"/>
</dbReference>
<name>A0A8T0P5T4_PANVG</name>
<dbReference type="PANTHER" id="PTHR32133">
    <property type="entry name" value="OS07G0120400 PROTEIN"/>
    <property type="match status" value="1"/>
</dbReference>
<feature type="domain" description="F-box" evidence="2">
    <location>
        <begin position="62"/>
        <end position="101"/>
    </location>
</feature>
<feature type="compositionally biased region" description="Low complexity" evidence="1">
    <location>
        <begin position="26"/>
        <end position="49"/>
    </location>
</feature>
<evidence type="ECO:0000313" key="4">
    <source>
        <dbReference type="Proteomes" id="UP000823388"/>
    </source>
</evidence>
<evidence type="ECO:0000256" key="1">
    <source>
        <dbReference type="SAM" id="MobiDB-lite"/>
    </source>
</evidence>
<comment type="caution">
    <text evidence="3">The sequence shown here is derived from an EMBL/GenBank/DDBJ whole genome shotgun (WGS) entry which is preliminary data.</text>
</comment>
<dbReference type="AlphaFoldDB" id="A0A8T0P5T4"/>